<dbReference type="STRING" id="37546.A0A1B0G1Y4"/>
<dbReference type="PhylomeDB" id="A0A1B0G1Y4"/>
<feature type="disulfide bond" evidence="7">
    <location>
        <begin position="215"/>
        <end position="221"/>
    </location>
</feature>
<dbReference type="EMBL" id="CCAG010007743">
    <property type="status" value="NOT_ANNOTATED_CDS"/>
    <property type="molecule type" value="Genomic_DNA"/>
</dbReference>
<evidence type="ECO:0000256" key="4">
    <source>
        <dbReference type="ARBA" id="ARBA00022638"/>
    </source>
</evidence>
<evidence type="ECO:0000256" key="1">
    <source>
        <dbReference type="ARBA" id="ARBA00000632"/>
    </source>
</evidence>
<keyword evidence="10" id="KW-1185">Reference proteome</keyword>
<evidence type="ECO:0000256" key="5">
    <source>
        <dbReference type="ARBA" id="ARBA00022801"/>
    </source>
</evidence>
<evidence type="ECO:0000256" key="6">
    <source>
        <dbReference type="ARBA" id="ARBA00023295"/>
    </source>
</evidence>
<keyword evidence="7" id="KW-1015">Disulfide bond</keyword>
<dbReference type="Gene3D" id="1.10.530.10">
    <property type="match status" value="2"/>
</dbReference>
<dbReference type="PROSITE" id="PS51909">
    <property type="entry name" value="LYSOZYME_I"/>
    <property type="match status" value="2"/>
</dbReference>
<proteinExistence type="predicted"/>
<dbReference type="PANTHER" id="PTHR11195:SF22">
    <property type="entry name" value="LYSOZYME"/>
    <property type="match status" value="1"/>
</dbReference>
<evidence type="ECO:0000313" key="9">
    <source>
        <dbReference type="EnsemblMetazoa" id="GMOY007305-PA"/>
    </source>
</evidence>
<dbReference type="VEuPathDB" id="VectorBase:GMOY007305"/>
<feature type="disulfide bond" evidence="7">
    <location>
        <begin position="166"/>
        <end position="172"/>
    </location>
</feature>
<sequence>MIESFLLLNNTLGCLCEATSECNQTALCVQGASALFRITRPYWLEAAELTLGDDLTNSVEAFPNCVNDPYCAANTIENCMLRYKKDCNGDGEVNCYDYAAIHKFGSYACVPPVYYDTLRTCLNMVNKPRPFIVFVVIIFLTVLKLCSNAQLEAENPLTDVCLGCLCEATSGCNQTATCNYGACGLFRVTYAYWVDGGKLTLSNESPDSPDAFPNCVNDPYCAANTIQNYMIRYKQDCNDDGEINCYDYAAIHRLGGYGCKAALPPGYYETLNSCLRYHSHY</sequence>
<dbReference type="Pfam" id="PF05497">
    <property type="entry name" value="Destabilase"/>
    <property type="match status" value="2"/>
</dbReference>
<dbReference type="AlphaFoldDB" id="A0A1B0G1Y4"/>
<accession>A0A1B0G1Y4</accession>
<dbReference type="InterPro" id="IPR008597">
    <property type="entry name" value="Invert_lysozyme"/>
</dbReference>
<protein>
    <recommendedName>
        <fullName evidence="2">lysozyme</fullName>
        <ecNumber evidence="2">3.2.1.17</ecNumber>
    </recommendedName>
</protein>
<reference evidence="9" key="1">
    <citation type="submission" date="2020-05" db="UniProtKB">
        <authorList>
            <consortium name="EnsemblMetazoa"/>
        </authorList>
    </citation>
    <scope>IDENTIFICATION</scope>
    <source>
        <strain evidence="9">Yale</strain>
    </source>
</reference>
<dbReference type="EnsemblMetazoa" id="GMOY007305-RA">
    <property type="protein sequence ID" value="GMOY007305-PA"/>
    <property type="gene ID" value="GMOY007305"/>
</dbReference>
<dbReference type="GO" id="GO:0031640">
    <property type="term" value="P:killing of cells of another organism"/>
    <property type="evidence" value="ECO:0007669"/>
    <property type="project" value="UniProtKB-KW"/>
</dbReference>
<feature type="disulfide bond" evidence="7">
    <location>
        <begin position="178"/>
        <end position="183"/>
    </location>
</feature>
<comment type="catalytic activity">
    <reaction evidence="1">
        <text>Hydrolysis of (1-&gt;4)-beta-linkages between N-acetylmuramic acid and N-acetyl-D-glucosamine residues in a peptidoglycan and between N-acetyl-D-glucosamine residues in chitodextrins.</text>
        <dbReference type="EC" id="3.2.1.17"/>
    </reaction>
</comment>
<feature type="chain" id="PRO_5008407829" description="lysozyme" evidence="8">
    <location>
        <begin position="19"/>
        <end position="281"/>
    </location>
</feature>
<keyword evidence="6" id="KW-0326">Glycosidase</keyword>
<evidence type="ECO:0000256" key="7">
    <source>
        <dbReference type="PIRSR" id="PIRSR608597-3"/>
    </source>
</evidence>
<evidence type="ECO:0000256" key="2">
    <source>
        <dbReference type="ARBA" id="ARBA00012732"/>
    </source>
</evidence>
<name>A0A1B0G1Y4_GLOMM</name>
<keyword evidence="3" id="KW-0929">Antimicrobial</keyword>
<evidence type="ECO:0000256" key="3">
    <source>
        <dbReference type="ARBA" id="ARBA00022529"/>
    </source>
</evidence>
<dbReference type="GO" id="GO:0003796">
    <property type="term" value="F:lysozyme activity"/>
    <property type="evidence" value="ECO:0007669"/>
    <property type="project" value="UniProtKB-EC"/>
</dbReference>
<feature type="disulfide bond" evidence="7">
    <location>
        <begin position="161"/>
        <end position="245"/>
    </location>
</feature>
<feature type="signal peptide" evidence="8">
    <location>
        <begin position="1"/>
        <end position="18"/>
    </location>
</feature>
<evidence type="ECO:0000256" key="8">
    <source>
        <dbReference type="SAM" id="SignalP"/>
    </source>
</evidence>
<dbReference type="PANTHER" id="PTHR11195">
    <property type="entry name" value="DESTABILASE-RELATED"/>
    <property type="match status" value="1"/>
</dbReference>
<dbReference type="FunFam" id="1.10.530.10:FF:000019">
    <property type="entry name" value="lysozyme"/>
    <property type="match status" value="1"/>
</dbReference>
<dbReference type="CDD" id="cd16890">
    <property type="entry name" value="lyz_i"/>
    <property type="match status" value="2"/>
</dbReference>
<evidence type="ECO:0000313" key="10">
    <source>
        <dbReference type="Proteomes" id="UP000092444"/>
    </source>
</evidence>
<organism evidence="9 10">
    <name type="scientific">Glossina morsitans morsitans</name>
    <name type="common">Savannah tsetse fly</name>
    <dbReference type="NCBI Taxonomy" id="37546"/>
    <lineage>
        <taxon>Eukaryota</taxon>
        <taxon>Metazoa</taxon>
        <taxon>Ecdysozoa</taxon>
        <taxon>Arthropoda</taxon>
        <taxon>Hexapoda</taxon>
        <taxon>Insecta</taxon>
        <taxon>Pterygota</taxon>
        <taxon>Neoptera</taxon>
        <taxon>Endopterygota</taxon>
        <taxon>Diptera</taxon>
        <taxon>Brachycera</taxon>
        <taxon>Muscomorpha</taxon>
        <taxon>Hippoboscoidea</taxon>
        <taxon>Glossinidae</taxon>
        <taxon>Glossina</taxon>
    </lineage>
</organism>
<keyword evidence="8" id="KW-0732">Signal</keyword>
<keyword evidence="5" id="KW-0378">Hydrolase</keyword>
<dbReference type="EC" id="3.2.1.17" evidence="2"/>
<dbReference type="Proteomes" id="UP000092444">
    <property type="component" value="Unassembled WGS sequence"/>
</dbReference>
<dbReference type="GO" id="GO:0042742">
    <property type="term" value="P:defense response to bacterium"/>
    <property type="evidence" value="ECO:0007669"/>
    <property type="project" value="UniProtKB-KW"/>
</dbReference>
<keyword evidence="4" id="KW-0081">Bacteriolytic enzyme</keyword>